<dbReference type="InterPro" id="IPR003439">
    <property type="entry name" value="ABC_transporter-like_ATP-bd"/>
</dbReference>
<dbReference type="Pfam" id="PF00005">
    <property type="entry name" value="ABC_tran"/>
    <property type="match status" value="1"/>
</dbReference>
<dbReference type="SMART" id="SM00382">
    <property type="entry name" value="AAA"/>
    <property type="match status" value="1"/>
</dbReference>
<comment type="caution">
    <text evidence="4">The sequence shown here is derived from an EMBL/GenBank/DDBJ whole genome shotgun (WGS) entry which is preliminary data.</text>
</comment>
<evidence type="ECO:0000313" key="4">
    <source>
        <dbReference type="EMBL" id="RST93480.1"/>
    </source>
</evidence>
<keyword evidence="1" id="KW-0547">Nucleotide-binding</keyword>
<dbReference type="AlphaFoldDB" id="A0A429ZIC9"/>
<dbReference type="EMBL" id="NGJT01000012">
    <property type="protein sequence ID" value="RST93480.1"/>
    <property type="molecule type" value="Genomic_DNA"/>
</dbReference>
<dbReference type="InterPro" id="IPR027417">
    <property type="entry name" value="P-loop_NTPase"/>
</dbReference>
<feature type="domain" description="ABC transporter" evidence="3">
    <location>
        <begin position="4"/>
        <end position="223"/>
    </location>
</feature>
<dbReference type="Gene3D" id="3.40.50.300">
    <property type="entry name" value="P-loop containing nucleotide triphosphate hydrolases"/>
    <property type="match status" value="1"/>
</dbReference>
<accession>A0A429ZIC9</accession>
<reference evidence="4 5" key="1">
    <citation type="submission" date="2017-05" db="EMBL/GenBank/DDBJ databases">
        <title>Vagococcus spp. assemblies.</title>
        <authorList>
            <person name="Gulvik C.A."/>
        </authorList>
    </citation>
    <scope>NUCLEOTIDE SEQUENCE [LARGE SCALE GENOMIC DNA]</scope>
    <source>
        <strain evidence="4 5">SS1994</strain>
    </source>
</reference>
<dbReference type="InterPro" id="IPR003593">
    <property type="entry name" value="AAA+_ATPase"/>
</dbReference>
<name>A0A429ZIC9_9ENTE</name>
<dbReference type="PANTHER" id="PTHR43582">
    <property type="entry name" value="LINEARMYCIN RESISTANCE ATP-BINDING PROTEIN LNRL"/>
    <property type="match status" value="1"/>
</dbReference>
<dbReference type="PANTHER" id="PTHR43582:SF2">
    <property type="entry name" value="LINEARMYCIN RESISTANCE ATP-BINDING PROTEIN LNRL"/>
    <property type="match status" value="1"/>
</dbReference>
<protein>
    <recommendedName>
        <fullName evidence="3">ABC transporter domain-containing protein</fullName>
    </recommendedName>
</protein>
<proteinExistence type="predicted"/>
<dbReference type="GO" id="GO:0016887">
    <property type="term" value="F:ATP hydrolysis activity"/>
    <property type="evidence" value="ECO:0007669"/>
    <property type="project" value="InterPro"/>
</dbReference>
<keyword evidence="2" id="KW-0067">ATP-binding</keyword>
<dbReference type="PROSITE" id="PS50893">
    <property type="entry name" value="ABC_TRANSPORTER_2"/>
    <property type="match status" value="1"/>
</dbReference>
<dbReference type="SUPFAM" id="SSF52540">
    <property type="entry name" value="P-loop containing nucleoside triphosphate hydrolases"/>
    <property type="match status" value="1"/>
</dbReference>
<dbReference type="RefSeq" id="WP_125957855.1">
    <property type="nucleotide sequence ID" value="NZ_NGJT01000012.1"/>
</dbReference>
<evidence type="ECO:0000259" key="3">
    <source>
        <dbReference type="PROSITE" id="PS50893"/>
    </source>
</evidence>
<dbReference type="OrthoDB" id="9804819at2"/>
<evidence type="ECO:0000313" key="5">
    <source>
        <dbReference type="Proteomes" id="UP000288490"/>
    </source>
</evidence>
<evidence type="ECO:0000256" key="2">
    <source>
        <dbReference type="ARBA" id="ARBA00022840"/>
    </source>
</evidence>
<gene>
    <name evidence="4" type="ORF">CBF36_07605</name>
</gene>
<evidence type="ECO:0000256" key="1">
    <source>
        <dbReference type="ARBA" id="ARBA00022741"/>
    </source>
</evidence>
<keyword evidence="5" id="KW-1185">Reference proteome</keyword>
<sequence>MKLIEVKDLTKTYGDFTALRHLSMDIYAGQLTAFLGTNGAGKSTTISLLTGIQQATSGTIHYNTALHPSIGVVFQNSVLDDQLTVWQNLYIRASLYKNVTKKTIMLLMNQTGVSEFAQKRYGDLSGGMKRKVDITRALLNQPTLLFLDEPTAGLDAQSRIDIWQLLKELQQTKNLAIFLTTHYLEEAEYADNIYIIQKGKLIAHGSANSLKETYGQQYLWITPSSRSLFLQSVSSTQYLLDNNKGIGIPVKNYDEAILLLNHYHHQITDFIFQPITLTDVFIQLTKEVLT</sequence>
<dbReference type="GO" id="GO:0005524">
    <property type="term" value="F:ATP binding"/>
    <property type="evidence" value="ECO:0007669"/>
    <property type="project" value="UniProtKB-KW"/>
</dbReference>
<dbReference type="Proteomes" id="UP000288490">
    <property type="component" value="Unassembled WGS sequence"/>
</dbReference>
<organism evidence="4 5">
    <name type="scientific">Vagococcus bubulae</name>
    <dbReference type="NCBI Taxonomy" id="1977868"/>
    <lineage>
        <taxon>Bacteria</taxon>
        <taxon>Bacillati</taxon>
        <taxon>Bacillota</taxon>
        <taxon>Bacilli</taxon>
        <taxon>Lactobacillales</taxon>
        <taxon>Enterococcaceae</taxon>
        <taxon>Vagococcus</taxon>
    </lineage>
</organism>